<sequence length="464" mass="53046">MDPFKLLTSGIKFDRNKFCDDLKRFKQNKLSSKSLASSIDSIDSSSKFLTQKSDVFVNDVEQLRLDHQILVDGDDISSPITSFDDIDITESLRCRMKQSDYQIPTAIQMQTIPLMLADRSIIGCAPTGSGKTLAFILPLLIKLRAPSNQGFRAIVLTPTRELAKQIHRETLWLSNGTGLRVHLIKNINLAKKKFSLESKLKYDILITTPKRLQFLLGIDSPLINIQSLEWLIVDECDRLFQTTFLEQLSSIVNQCHRYTQNQLKLGLFSATYDRNLHHWCESNLNHLATIIIGERNKIVETIDQKLIFTGTESGKLFALKEIINRGCQTPALIFVNSVRKANYLQMELERMNLCADTIHSGRNQEFRDRIVRRFREGQILFLVCTELMSRGIDFKAVNLVINYDLPSTTVAYIHHIGRTGRAGRNGTSITFYTSTDEKRIFPFLKIMRQSGCQIPEHLSELNEK</sequence>
<dbReference type="InterPro" id="IPR044764">
    <property type="entry name" value="DDX52/Rok1_DEADc"/>
</dbReference>
<dbReference type="GO" id="GO:0005829">
    <property type="term" value="C:cytosol"/>
    <property type="evidence" value="ECO:0007669"/>
    <property type="project" value="TreeGrafter"/>
</dbReference>
<dbReference type="PANTHER" id="PTHR47959:SF15">
    <property type="entry name" value="RNA HELICASE"/>
    <property type="match status" value="1"/>
</dbReference>
<keyword evidence="3" id="KW-0378">Hydrolase</keyword>
<dbReference type="OrthoDB" id="360161at2759"/>
<dbReference type="PANTHER" id="PTHR47959">
    <property type="entry name" value="ATP-DEPENDENT RNA HELICASE RHLE-RELATED"/>
    <property type="match status" value="1"/>
</dbReference>
<evidence type="ECO:0000313" key="13">
    <source>
        <dbReference type="EnsemblMetazoa" id="KAF7490911.1"/>
    </source>
</evidence>
<dbReference type="PROSITE" id="PS51194">
    <property type="entry name" value="HELICASE_CTER"/>
    <property type="match status" value="1"/>
</dbReference>
<comment type="similarity">
    <text evidence="7">Belongs to the DEAD box helicase family. DDX52/ROK1 subfamily.</text>
</comment>
<protein>
    <recommendedName>
        <fullName evidence="8">Probable ATP-dependent RNA helicase DDX52</fullName>
        <ecNumber evidence="1">3.6.4.13</ecNumber>
    </recommendedName>
</protein>
<dbReference type="GO" id="GO:0003723">
    <property type="term" value="F:RNA binding"/>
    <property type="evidence" value="ECO:0007669"/>
    <property type="project" value="UniProtKB-KW"/>
</dbReference>
<keyword evidence="6" id="KW-0694">RNA-binding</keyword>
<keyword evidence="4 12" id="KW-0347">Helicase</keyword>
<dbReference type="GO" id="GO:0016787">
    <property type="term" value="F:hydrolase activity"/>
    <property type="evidence" value="ECO:0007669"/>
    <property type="project" value="UniProtKB-KW"/>
</dbReference>
<evidence type="ECO:0000259" key="11">
    <source>
        <dbReference type="PROSITE" id="PS51194"/>
    </source>
</evidence>
<evidence type="ECO:0000259" key="10">
    <source>
        <dbReference type="PROSITE" id="PS51192"/>
    </source>
</evidence>
<reference evidence="14" key="1">
    <citation type="journal article" date="2020" name="PLoS Negl. Trop. Dis.">
        <title>High-quality nuclear genome for Sarcoptes scabiei-A critical resource for a neglected parasite.</title>
        <authorList>
            <person name="Korhonen P.K."/>
            <person name="Gasser R.B."/>
            <person name="Ma G."/>
            <person name="Wang T."/>
            <person name="Stroehlein A.J."/>
            <person name="Young N.D."/>
            <person name="Ang C.S."/>
            <person name="Fernando D.D."/>
            <person name="Lu H.C."/>
            <person name="Taylor S."/>
            <person name="Reynolds S.L."/>
            <person name="Mofiz E."/>
            <person name="Najaraj S.H."/>
            <person name="Gowda H."/>
            <person name="Madugundu A."/>
            <person name="Renuse S."/>
            <person name="Holt D."/>
            <person name="Pandey A."/>
            <person name="Papenfuss A.T."/>
            <person name="Fischer K."/>
        </authorList>
    </citation>
    <scope>NUCLEOTIDE SEQUENCE [LARGE SCALE GENOMIC DNA]</scope>
</reference>
<dbReference type="SMART" id="SM00490">
    <property type="entry name" value="HELICc"/>
    <property type="match status" value="1"/>
</dbReference>
<evidence type="ECO:0000313" key="12">
    <source>
        <dbReference type="EMBL" id="KAF7490911.1"/>
    </source>
</evidence>
<evidence type="ECO:0000256" key="2">
    <source>
        <dbReference type="ARBA" id="ARBA00022741"/>
    </source>
</evidence>
<reference evidence="13" key="3">
    <citation type="submission" date="2022-06" db="UniProtKB">
        <authorList>
            <consortium name="EnsemblMetazoa"/>
        </authorList>
    </citation>
    <scope>IDENTIFICATION</scope>
</reference>
<dbReference type="EC" id="3.6.4.13" evidence="1"/>
<dbReference type="Pfam" id="PF00270">
    <property type="entry name" value="DEAD"/>
    <property type="match status" value="1"/>
</dbReference>
<dbReference type="EnsemblMetazoa" id="SSS_5095s_mrna">
    <property type="protein sequence ID" value="KAF7490911.1"/>
    <property type="gene ID" value="SSS_5095"/>
</dbReference>
<evidence type="ECO:0000256" key="6">
    <source>
        <dbReference type="ARBA" id="ARBA00022884"/>
    </source>
</evidence>
<evidence type="ECO:0000313" key="14">
    <source>
        <dbReference type="Proteomes" id="UP000070412"/>
    </source>
</evidence>
<proteinExistence type="inferred from homology"/>
<keyword evidence="5" id="KW-0067">ATP-binding</keyword>
<reference evidence="12" key="2">
    <citation type="submission" date="2020-01" db="EMBL/GenBank/DDBJ databases">
        <authorList>
            <person name="Korhonen P.K.K."/>
            <person name="Guangxu M.G."/>
            <person name="Wang T.W."/>
            <person name="Stroehlein A.J.S."/>
            <person name="Young N.D."/>
            <person name="Ang C.-S.A."/>
            <person name="Fernando D.W.F."/>
            <person name="Lu H.L."/>
            <person name="Taylor S.T."/>
            <person name="Ehtesham M.E.M."/>
            <person name="Najaraj S.H.N."/>
            <person name="Harsha G.H.G."/>
            <person name="Madugundu A.M."/>
            <person name="Renuse S.R."/>
            <person name="Holt D.H."/>
            <person name="Pandey A.P."/>
            <person name="Papenfuss A.P."/>
            <person name="Gasser R.B.G."/>
            <person name="Fischer K.F."/>
        </authorList>
    </citation>
    <scope>NUCLEOTIDE SEQUENCE</scope>
    <source>
        <strain evidence="12">SSS_KF_BRIS2020</strain>
    </source>
</reference>
<organism evidence="12">
    <name type="scientific">Sarcoptes scabiei</name>
    <name type="common">Itch mite</name>
    <name type="synonym">Acarus scabiei</name>
    <dbReference type="NCBI Taxonomy" id="52283"/>
    <lineage>
        <taxon>Eukaryota</taxon>
        <taxon>Metazoa</taxon>
        <taxon>Ecdysozoa</taxon>
        <taxon>Arthropoda</taxon>
        <taxon>Chelicerata</taxon>
        <taxon>Arachnida</taxon>
        <taxon>Acari</taxon>
        <taxon>Acariformes</taxon>
        <taxon>Sarcoptiformes</taxon>
        <taxon>Astigmata</taxon>
        <taxon>Psoroptidia</taxon>
        <taxon>Sarcoptoidea</taxon>
        <taxon>Sarcoptidae</taxon>
        <taxon>Sarcoptinae</taxon>
        <taxon>Sarcoptes</taxon>
    </lineage>
</organism>
<dbReference type="CDD" id="cd17957">
    <property type="entry name" value="DEADc_DDX52"/>
    <property type="match status" value="1"/>
</dbReference>
<dbReference type="InterPro" id="IPR014001">
    <property type="entry name" value="Helicase_ATP-bd"/>
</dbReference>
<evidence type="ECO:0000256" key="4">
    <source>
        <dbReference type="ARBA" id="ARBA00022806"/>
    </source>
</evidence>
<dbReference type="GO" id="GO:0005524">
    <property type="term" value="F:ATP binding"/>
    <property type="evidence" value="ECO:0007669"/>
    <property type="project" value="UniProtKB-KW"/>
</dbReference>
<keyword evidence="14" id="KW-1185">Reference proteome</keyword>
<evidence type="ECO:0000256" key="7">
    <source>
        <dbReference type="ARBA" id="ARBA00024355"/>
    </source>
</evidence>
<evidence type="ECO:0000256" key="1">
    <source>
        <dbReference type="ARBA" id="ARBA00012552"/>
    </source>
</evidence>
<dbReference type="InterPro" id="IPR011545">
    <property type="entry name" value="DEAD/DEAH_box_helicase_dom"/>
</dbReference>
<dbReference type="SMART" id="SM00487">
    <property type="entry name" value="DEXDc"/>
    <property type="match status" value="1"/>
</dbReference>
<dbReference type="EMBL" id="WVUK01000062">
    <property type="protein sequence ID" value="KAF7490911.1"/>
    <property type="molecule type" value="Genomic_DNA"/>
</dbReference>
<name>A0A834R8S5_SARSC</name>
<dbReference type="GO" id="GO:0003724">
    <property type="term" value="F:RNA helicase activity"/>
    <property type="evidence" value="ECO:0007669"/>
    <property type="project" value="UniProtKB-EC"/>
</dbReference>
<gene>
    <name evidence="12" type="ORF">SSS_5095</name>
</gene>
<dbReference type="Pfam" id="PF00271">
    <property type="entry name" value="Helicase_C"/>
    <property type="match status" value="1"/>
</dbReference>
<dbReference type="SUPFAM" id="SSF52540">
    <property type="entry name" value="P-loop containing nucleoside triphosphate hydrolases"/>
    <property type="match status" value="1"/>
</dbReference>
<feature type="domain" description="Helicase C-terminal" evidence="11">
    <location>
        <begin position="301"/>
        <end position="462"/>
    </location>
</feature>
<evidence type="ECO:0000256" key="9">
    <source>
        <dbReference type="ARBA" id="ARBA00047984"/>
    </source>
</evidence>
<evidence type="ECO:0000256" key="8">
    <source>
        <dbReference type="ARBA" id="ARBA00044533"/>
    </source>
</evidence>
<dbReference type="PROSITE" id="PS51192">
    <property type="entry name" value="HELICASE_ATP_BIND_1"/>
    <property type="match status" value="1"/>
</dbReference>
<feature type="domain" description="Helicase ATP-binding" evidence="10">
    <location>
        <begin position="112"/>
        <end position="290"/>
    </location>
</feature>
<dbReference type="InterPro" id="IPR027417">
    <property type="entry name" value="P-loop_NTPase"/>
</dbReference>
<dbReference type="CDD" id="cd18787">
    <property type="entry name" value="SF2_C_DEAD"/>
    <property type="match status" value="1"/>
</dbReference>
<dbReference type="AlphaFoldDB" id="A0A834R8S5"/>
<dbReference type="InterPro" id="IPR050079">
    <property type="entry name" value="DEAD_box_RNA_helicase"/>
</dbReference>
<dbReference type="InterPro" id="IPR001650">
    <property type="entry name" value="Helicase_C-like"/>
</dbReference>
<comment type="catalytic activity">
    <reaction evidence="9">
        <text>ATP + H2O = ADP + phosphate + H(+)</text>
        <dbReference type="Rhea" id="RHEA:13065"/>
        <dbReference type="ChEBI" id="CHEBI:15377"/>
        <dbReference type="ChEBI" id="CHEBI:15378"/>
        <dbReference type="ChEBI" id="CHEBI:30616"/>
        <dbReference type="ChEBI" id="CHEBI:43474"/>
        <dbReference type="ChEBI" id="CHEBI:456216"/>
        <dbReference type="EC" id="3.6.4.13"/>
    </reaction>
</comment>
<dbReference type="Proteomes" id="UP000070412">
    <property type="component" value="Unassembled WGS sequence"/>
</dbReference>
<dbReference type="GO" id="GO:0030490">
    <property type="term" value="P:maturation of SSU-rRNA"/>
    <property type="evidence" value="ECO:0007669"/>
    <property type="project" value="InterPro"/>
</dbReference>
<evidence type="ECO:0000256" key="5">
    <source>
        <dbReference type="ARBA" id="ARBA00022840"/>
    </source>
</evidence>
<evidence type="ECO:0000256" key="3">
    <source>
        <dbReference type="ARBA" id="ARBA00022801"/>
    </source>
</evidence>
<accession>A0A834R8S5</accession>
<keyword evidence="2" id="KW-0547">Nucleotide-binding</keyword>
<dbReference type="Gene3D" id="3.40.50.300">
    <property type="entry name" value="P-loop containing nucleotide triphosphate hydrolases"/>
    <property type="match status" value="2"/>
</dbReference>